<gene>
    <name evidence="1" type="ORF">SDC9_145664</name>
</gene>
<evidence type="ECO:0000313" key="1">
    <source>
        <dbReference type="EMBL" id="MPM98476.1"/>
    </source>
</evidence>
<proteinExistence type="predicted"/>
<sequence>MQGLHRVLCGHLYQVVRSAAFGHHQLHLAAVALAFEPLFDDVGFFDLVGQEHLLWHIGGFTVKLLDELTDHFGVRGFLGAFQYKVFAPHQFAVTDEEDLHTGFAFRAGNGQHI</sequence>
<accession>A0A645EA24</accession>
<organism evidence="1">
    <name type="scientific">bioreactor metagenome</name>
    <dbReference type="NCBI Taxonomy" id="1076179"/>
    <lineage>
        <taxon>unclassified sequences</taxon>
        <taxon>metagenomes</taxon>
        <taxon>ecological metagenomes</taxon>
    </lineage>
</organism>
<dbReference type="EMBL" id="VSSQ01044637">
    <property type="protein sequence ID" value="MPM98476.1"/>
    <property type="molecule type" value="Genomic_DNA"/>
</dbReference>
<protein>
    <submittedName>
        <fullName evidence="1">Uncharacterized protein</fullName>
    </submittedName>
</protein>
<dbReference type="AlphaFoldDB" id="A0A645EA24"/>
<reference evidence="1" key="1">
    <citation type="submission" date="2019-08" db="EMBL/GenBank/DDBJ databases">
        <authorList>
            <person name="Kucharzyk K."/>
            <person name="Murdoch R.W."/>
            <person name="Higgins S."/>
            <person name="Loffler F."/>
        </authorList>
    </citation>
    <scope>NUCLEOTIDE SEQUENCE</scope>
</reference>
<comment type="caution">
    <text evidence="1">The sequence shown here is derived from an EMBL/GenBank/DDBJ whole genome shotgun (WGS) entry which is preliminary data.</text>
</comment>
<name>A0A645EA24_9ZZZZ</name>